<dbReference type="Proteomes" id="UP000501812">
    <property type="component" value="Chromosome"/>
</dbReference>
<evidence type="ECO:0000313" key="3">
    <source>
        <dbReference type="EMBL" id="QJE94956.1"/>
    </source>
</evidence>
<dbReference type="InterPro" id="IPR051918">
    <property type="entry name" value="STPP_CPPED1"/>
</dbReference>
<dbReference type="Gene3D" id="3.60.21.10">
    <property type="match status" value="1"/>
</dbReference>
<dbReference type="AlphaFoldDB" id="A0A858RD37"/>
<dbReference type="SUPFAM" id="SSF56300">
    <property type="entry name" value="Metallo-dependent phosphatases"/>
    <property type="match status" value="1"/>
</dbReference>
<name>A0A858RD37_9BACT</name>
<dbReference type="GO" id="GO:0016787">
    <property type="term" value="F:hydrolase activity"/>
    <property type="evidence" value="ECO:0007669"/>
    <property type="project" value="InterPro"/>
</dbReference>
<dbReference type="RefSeq" id="WP_169453177.1">
    <property type="nucleotide sequence ID" value="NZ_CP051774.1"/>
</dbReference>
<reference evidence="3 4" key="1">
    <citation type="submission" date="2020-04" db="EMBL/GenBank/DDBJ databases">
        <title>Luteolibacter sp. G-1-1-1 isolated from soil.</title>
        <authorList>
            <person name="Dahal R.H."/>
        </authorList>
    </citation>
    <scope>NUCLEOTIDE SEQUENCE [LARGE SCALE GENOMIC DNA]</scope>
    <source>
        <strain evidence="3 4">G-1-1-1</strain>
    </source>
</reference>
<keyword evidence="1" id="KW-0732">Signal</keyword>
<dbReference type="Pfam" id="PF00149">
    <property type="entry name" value="Metallophos"/>
    <property type="match status" value="1"/>
</dbReference>
<keyword evidence="4" id="KW-1185">Reference proteome</keyword>
<evidence type="ECO:0000259" key="2">
    <source>
        <dbReference type="Pfam" id="PF00149"/>
    </source>
</evidence>
<sequence length="322" mass="36390">MKTRRRFIQSLAATATFPLPVIAADGSNKKLRIGLIADIHKDLVPDADERLKAFIDAMNLEKVDAVIQLGDFCQPKPKNQGFLEIFHGFPGPKYHVLGNHDMDGGFKREETVAYYGMENRYYSFDMGGCHFVVLDANDKPEGWKSGYPHFIAKDQVDWLAADLAATKLNTFIFSHQSLERPACIDNQEDVRRVIEEARTPDGKAKVAGCFNGHWHIDHCRRINGIPYVHINSASYFWMGGQYRHDRLDPELAKQFPALASSGPYVKPLFTVLEIDPAQGSFTIRAMKSEWQKPSPQDLNYQSTDIEADFIRAEIRGVDSKAI</sequence>
<feature type="signal peptide" evidence="1">
    <location>
        <begin position="1"/>
        <end position="23"/>
    </location>
</feature>
<dbReference type="PANTHER" id="PTHR43143">
    <property type="entry name" value="METALLOPHOSPHOESTERASE, CALCINEURIN SUPERFAMILY"/>
    <property type="match status" value="1"/>
</dbReference>
<dbReference type="PANTHER" id="PTHR43143:SF1">
    <property type="entry name" value="SERINE_THREONINE-PROTEIN PHOSPHATASE CPPED1"/>
    <property type="match status" value="1"/>
</dbReference>
<accession>A0A858RD37</accession>
<organism evidence="3 4">
    <name type="scientific">Luteolibacter luteus</name>
    <dbReference type="NCBI Taxonomy" id="2728835"/>
    <lineage>
        <taxon>Bacteria</taxon>
        <taxon>Pseudomonadati</taxon>
        <taxon>Verrucomicrobiota</taxon>
        <taxon>Verrucomicrobiia</taxon>
        <taxon>Verrucomicrobiales</taxon>
        <taxon>Verrucomicrobiaceae</taxon>
        <taxon>Luteolibacter</taxon>
    </lineage>
</organism>
<dbReference type="InterPro" id="IPR004843">
    <property type="entry name" value="Calcineurin-like_PHP"/>
</dbReference>
<dbReference type="InterPro" id="IPR029052">
    <property type="entry name" value="Metallo-depent_PP-like"/>
</dbReference>
<evidence type="ECO:0000256" key="1">
    <source>
        <dbReference type="SAM" id="SignalP"/>
    </source>
</evidence>
<proteinExistence type="predicted"/>
<dbReference type="KEGG" id="luo:HHL09_03900"/>
<gene>
    <name evidence="3" type="ORF">HHL09_03900</name>
</gene>
<feature type="chain" id="PRO_5032917715" evidence="1">
    <location>
        <begin position="24"/>
        <end position="322"/>
    </location>
</feature>
<dbReference type="EMBL" id="CP051774">
    <property type="protein sequence ID" value="QJE94956.1"/>
    <property type="molecule type" value="Genomic_DNA"/>
</dbReference>
<protein>
    <submittedName>
        <fullName evidence="3">Alkaline phosphatase</fullName>
    </submittedName>
</protein>
<evidence type="ECO:0000313" key="4">
    <source>
        <dbReference type="Proteomes" id="UP000501812"/>
    </source>
</evidence>
<feature type="domain" description="Calcineurin-like phosphoesterase" evidence="2">
    <location>
        <begin position="31"/>
        <end position="216"/>
    </location>
</feature>